<dbReference type="GO" id="GO:0035493">
    <property type="term" value="P:SNARE complex assembly"/>
    <property type="evidence" value="ECO:0007669"/>
    <property type="project" value="TreeGrafter"/>
</dbReference>
<accession>A0A0N0VGX3</accession>
<evidence type="ECO:0000313" key="4">
    <source>
        <dbReference type="EMBL" id="KPA84221.1"/>
    </source>
</evidence>
<keyword evidence="5" id="KW-1185">Reference proteome</keyword>
<feature type="region of interest" description="Disordered" evidence="3">
    <location>
        <begin position="86"/>
        <end position="140"/>
    </location>
</feature>
<dbReference type="GO" id="GO:0000149">
    <property type="term" value="F:SNARE binding"/>
    <property type="evidence" value="ECO:0007669"/>
    <property type="project" value="TreeGrafter"/>
</dbReference>
<feature type="compositionally biased region" description="Basic and acidic residues" evidence="3">
    <location>
        <begin position="183"/>
        <end position="200"/>
    </location>
</feature>
<dbReference type="RefSeq" id="XP_015662660.1">
    <property type="nucleotide sequence ID" value="XM_015799182.1"/>
</dbReference>
<evidence type="ECO:0000256" key="2">
    <source>
        <dbReference type="SAM" id="Coils"/>
    </source>
</evidence>
<dbReference type="OrthoDB" id="264407at2759"/>
<dbReference type="Proteomes" id="UP000037923">
    <property type="component" value="Unassembled WGS sequence"/>
</dbReference>
<protein>
    <submittedName>
        <fullName evidence="4">Uncharacterized protein</fullName>
    </submittedName>
</protein>
<evidence type="ECO:0000256" key="3">
    <source>
        <dbReference type="SAM" id="MobiDB-lite"/>
    </source>
</evidence>
<feature type="coiled-coil region" evidence="2">
    <location>
        <begin position="513"/>
        <end position="591"/>
    </location>
</feature>
<gene>
    <name evidence="4" type="ORF">ABB37_02273</name>
</gene>
<feature type="region of interest" description="Disordered" evidence="3">
    <location>
        <begin position="183"/>
        <end position="204"/>
    </location>
</feature>
<evidence type="ECO:0000256" key="1">
    <source>
        <dbReference type="ARBA" id="ARBA00023054"/>
    </source>
</evidence>
<dbReference type="OMA" id="ACEELPW"/>
<dbReference type="GO" id="GO:0005768">
    <property type="term" value="C:endosome"/>
    <property type="evidence" value="ECO:0007669"/>
    <property type="project" value="TreeGrafter"/>
</dbReference>
<feature type="compositionally biased region" description="Low complexity" evidence="3">
    <location>
        <begin position="116"/>
        <end position="134"/>
    </location>
</feature>
<name>A0A0N0VGX3_LEPPY</name>
<keyword evidence="1 2" id="KW-0175">Coiled coil</keyword>
<dbReference type="GO" id="GO:0000323">
    <property type="term" value="C:lytic vacuole"/>
    <property type="evidence" value="ECO:0007669"/>
    <property type="project" value="TreeGrafter"/>
</dbReference>
<proteinExistence type="predicted"/>
<dbReference type="EMBL" id="LGTL01000003">
    <property type="protein sequence ID" value="KPA84221.1"/>
    <property type="molecule type" value="Genomic_DNA"/>
</dbReference>
<dbReference type="GeneID" id="26902568"/>
<sequence length="771" mass="82336">MTSLVPFDFRCVGQLTGISLRCAPLHICLPFEWPSASSDTTEKHSTLAQETTASVLASIGDATPPSPRTGNPGAVDIPELVETNATCTSSSATPLPPPEAERALAPSMQAASPTHSPAVAKSTSATAPTASSSSCGTRMPGSAPRVIGLHNPALCMETFFELFPADELANGDDARSFSDLSWKEKPADRNGGHSAVKADGEGASEAPVYTSEVVRGSSYPNWSSIPIAALQPYAHSTHIELSFFYTGSCISHACALDEGRPETDPPQMATESVTAAPCRAISIGDEVEPVKHGAASSAPSDVCVHRCRVDVRQTFYLGATMEEADVTLSRLLRLEQQRAQGPRHLPRPLIYLRCSDGVFVPTSCFADWQAPVASTFNEWQATRTHTFCPAPAAADFHGSSPTPSSLNTIAGRNSLAALAAAQAAAACVELPWSRAPSSIGWRYPAFAVPRVGQPRATMGDVKAAAYGTLAWGRLASVAEQRKTALANQLDAEATAHPTERAVAARCAAVRVQLSAAREALTLSTLELESLRERVGQRQQRLQREEETLAAVQQYESILTSPESVKVQREQVRIEEAQRAQLRAQLARVRQRRVRELCLVYTVTLSSHYAYHACANAADAKDHINTASLPILFAGRADADAASHLVASTADAMHEEAVGLGHACHLLIVLSILYSCTLPYPILLGIGQSHVLASPSVDAAQALDAPYTLTEARKYPLSCRKVAERPLMMAGVHLLLRDAAVLAKTMGKPERRIASCSDRLGALLHLLLYDAE</sequence>
<organism evidence="4 5">
    <name type="scientific">Leptomonas pyrrhocoris</name>
    <name type="common">Firebug parasite</name>
    <dbReference type="NCBI Taxonomy" id="157538"/>
    <lineage>
        <taxon>Eukaryota</taxon>
        <taxon>Discoba</taxon>
        <taxon>Euglenozoa</taxon>
        <taxon>Kinetoplastea</taxon>
        <taxon>Metakinetoplastina</taxon>
        <taxon>Trypanosomatida</taxon>
        <taxon>Trypanosomatidae</taxon>
        <taxon>Leishmaniinae</taxon>
        <taxon>Leptomonas</taxon>
    </lineage>
</organism>
<comment type="caution">
    <text evidence="4">The sequence shown here is derived from an EMBL/GenBank/DDBJ whole genome shotgun (WGS) entry which is preliminary data.</text>
</comment>
<reference evidence="4 5" key="1">
    <citation type="submission" date="2015-07" db="EMBL/GenBank/DDBJ databases">
        <title>High-quality genome of monoxenous trypanosomatid Leptomonas pyrrhocoris.</title>
        <authorList>
            <person name="Flegontov P."/>
            <person name="Butenko A."/>
            <person name="Firsov S."/>
            <person name="Vlcek C."/>
            <person name="Logacheva M.D."/>
            <person name="Field M."/>
            <person name="Filatov D."/>
            <person name="Flegontova O."/>
            <person name="Gerasimov E."/>
            <person name="Jackson A.P."/>
            <person name="Kelly S."/>
            <person name="Opperdoes F."/>
            <person name="O'Reilly A."/>
            <person name="Votypka J."/>
            <person name="Yurchenko V."/>
            <person name="Lukes J."/>
        </authorList>
    </citation>
    <scope>NUCLEOTIDE SEQUENCE [LARGE SCALE GENOMIC DNA]</scope>
    <source>
        <strain evidence="4">H10</strain>
    </source>
</reference>
<dbReference type="VEuPathDB" id="TriTrypDB:LpyrH10_03_4240"/>
<dbReference type="PANTHER" id="PTHR15157:SF5">
    <property type="entry name" value="UV RADIATION RESISTANCE-ASSOCIATED GENE PROTEIN"/>
    <property type="match status" value="1"/>
</dbReference>
<dbReference type="PANTHER" id="PTHR15157">
    <property type="entry name" value="UV RADIATION RESISTANCE-ASSOCIATED GENE PROTEIN"/>
    <property type="match status" value="1"/>
</dbReference>
<dbReference type="AlphaFoldDB" id="A0A0N0VGX3"/>
<evidence type="ECO:0000313" key="5">
    <source>
        <dbReference type="Proteomes" id="UP000037923"/>
    </source>
</evidence>